<protein>
    <submittedName>
        <fullName evidence="2">Uncharacterized protein</fullName>
    </submittedName>
</protein>
<dbReference type="EMBL" id="WQLV01000027">
    <property type="protein sequence ID" value="MVO18616.1"/>
    <property type="molecule type" value="Genomic_DNA"/>
</dbReference>
<name>A0A6L6WL84_9RHOB</name>
<evidence type="ECO:0000313" key="3">
    <source>
        <dbReference type="Proteomes" id="UP000478892"/>
    </source>
</evidence>
<accession>A0A6L6WL84</accession>
<keyword evidence="3" id="KW-1185">Reference proteome</keyword>
<evidence type="ECO:0000256" key="1">
    <source>
        <dbReference type="SAM" id="MobiDB-lite"/>
    </source>
</evidence>
<reference evidence="2 3" key="1">
    <citation type="submission" date="2019-12" db="EMBL/GenBank/DDBJ databases">
        <authorList>
            <person name="Zhang Y.-J."/>
        </authorList>
    </citation>
    <scope>NUCLEOTIDE SEQUENCE [LARGE SCALE GENOMIC DNA]</scope>
    <source>
        <strain evidence="2 3">CY05</strain>
    </source>
</reference>
<proteinExistence type="predicted"/>
<dbReference type="Gene3D" id="2.170.15.10">
    <property type="entry name" value="Proaerolysin, chain A, domain 3"/>
    <property type="match status" value="1"/>
</dbReference>
<dbReference type="RefSeq" id="WP_157024817.1">
    <property type="nucleotide sequence ID" value="NZ_WQLV01000027.1"/>
</dbReference>
<feature type="region of interest" description="Disordered" evidence="1">
    <location>
        <begin position="223"/>
        <end position="245"/>
    </location>
</feature>
<dbReference type="Proteomes" id="UP000478892">
    <property type="component" value="Unassembled WGS sequence"/>
</dbReference>
<dbReference type="AlphaFoldDB" id="A0A6L6WL84"/>
<organism evidence="2 3">
    <name type="scientific">Parasedimentitalea huanghaiensis</name>
    <dbReference type="NCBI Taxonomy" id="2682100"/>
    <lineage>
        <taxon>Bacteria</taxon>
        <taxon>Pseudomonadati</taxon>
        <taxon>Pseudomonadota</taxon>
        <taxon>Alphaproteobacteria</taxon>
        <taxon>Rhodobacterales</taxon>
        <taxon>Paracoccaceae</taxon>
        <taxon>Parasedimentitalea</taxon>
    </lineage>
</organism>
<dbReference type="SUPFAM" id="SSF49723">
    <property type="entry name" value="Lipase/lipooxygenase domain (PLAT/LH2 domain)"/>
    <property type="match status" value="1"/>
</dbReference>
<dbReference type="InterPro" id="IPR036392">
    <property type="entry name" value="PLAT/LH2_dom_sf"/>
</dbReference>
<gene>
    <name evidence="2" type="ORF">GO984_22670</name>
</gene>
<dbReference type="Gene3D" id="2.60.60.20">
    <property type="entry name" value="PLAT/LH2 domain"/>
    <property type="match status" value="1"/>
</dbReference>
<comment type="caution">
    <text evidence="2">The sequence shown here is derived from an EMBL/GenBank/DDBJ whole genome shotgun (WGS) entry which is preliminary data.</text>
</comment>
<sequence>MTTADEHKNAKANSITIYVDVSNEPKAGTKSPISIQIFGERYTTGRIMLQDNSFEPKKESGFRFDLRVDPLDDAADNSEMSYDTGVPLAVKLENHGDDAIKVDNVRLMYRFKDNDPNDAHYKFPFENTVLGEPGDFGEADVSRVGVSYLGQGTRLSNGDAVSRTMKYQSKGYLWTNDSDSEHTQSFSIQETISATVFDNAIRTDSQTNTLTLSASAEASFGGFGGSASAENTDEETVEESRGSGTEVEKEMTKAAEQTFTIGPRKTVFAVCDLYMDLTGKKYDLPDLTLEFVKPVGLDVSMEASSIYEGDSVADIENRIQNTAHKAMLRELSGP</sequence>
<evidence type="ECO:0000313" key="2">
    <source>
        <dbReference type="EMBL" id="MVO18616.1"/>
    </source>
</evidence>